<sequence>MASARPGYLEPLNQHHDTVETGLDSCTNCHNGEARNFYGRAYAGSGRNFTVIENLDSDGDLRIWSK</sequence>
<accession>A0A0E3P5U8</accession>
<dbReference type="PATRIC" id="fig|1434120.4.peg.3068"/>
<protein>
    <submittedName>
        <fullName evidence="1">Uncharacterized protein</fullName>
    </submittedName>
</protein>
<organism evidence="1 2">
    <name type="scientific">Methanosarcina siciliae T4/M</name>
    <dbReference type="NCBI Taxonomy" id="1434120"/>
    <lineage>
        <taxon>Archaea</taxon>
        <taxon>Methanobacteriati</taxon>
        <taxon>Methanobacteriota</taxon>
        <taxon>Stenosarchaea group</taxon>
        <taxon>Methanomicrobia</taxon>
        <taxon>Methanosarcinales</taxon>
        <taxon>Methanosarcinaceae</taxon>
        <taxon>Methanosarcina</taxon>
    </lineage>
</organism>
<keyword evidence="2" id="KW-1185">Reference proteome</keyword>
<dbReference type="Proteomes" id="UP000033111">
    <property type="component" value="Chromosome"/>
</dbReference>
<evidence type="ECO:0000313" key="1">
    <source>
        <dbReference type="EMBL" id="AKB29068.1"/>
    </source>
</evidence>
<dbReference type="AlphaFoldDB" id="A0A0E3P5U8"/>
<proteinExistence type="predicted"/>
<dbReference type="KEGG" id="msw:MSSIT_2349"/>
<dbReference type="EMBL" id="CP009506">
    <property type="protein sequence ID" value="AKB29068.1"/>
    <property type="molecule type" value="Genomic_DNA"/>
</dbReference>
<name>A0A0E3P5U8_9EURY</name>
<evidence type="ECO:0000313" key="2">
    <source>
        <dbReference type="Proteomes" id="UP000033111"/>
    </source>
</evidence>
<reference evidence="1 2" key="1">
    <citation type="submission" date="2014-07" db="EMBL/GenBank/DDBJ databases">
        <title>Methanogenic archaea and the global carbon cycle.</title>
        <authorList>
            <person name="Henriksen J.R."/>
            <person name="Luke J."/>
            <person name="Reinhart S."/>
            <person name="Benedict M.N."/>
            <person name="Youngblut N.D."/>
            <person name="Metcalf M.E."/>
            <person name="Whitaker R.J."/>
            <person name="Metcalf W.W."/>
        </authorList>
    </citation>
    <scope>NUCLEOTIDE SEQUENCE [LARGE SCALE GENOMIC DNA]</scope>
    <source>
        <strain evidence="1 2">T4/M</strain>
    </source>
</reference>
<dbReference type="HOGENOM" id="CLU_2820966_0_0_2"/>
<gene>
    <name evidence="1" type="ORF">MSSIT_2349</name>
</gene>